<comment type="similarity">
    <text evidence="1">Belongs to the adrenodoxin/putidaredoxin family.</text>
</comment>
<proteinExistence type="inferred from homology"/>
<dbReference type="InterPro" id="IPR001041">
    <property type="entry name" value="2Fe-2S_ferredoxin-type"/>
</dbReference>
<reference evidence="8 9" key="1">
    <citation type="submission" date="2020-07" db="EMBL/GenBank/DDBJ databases">
        <title>Sequencing the genomes of 1000 actinobacteria strains.</title>
        <authorList>
            <person name="Klenk H.-P."/>
        </authorList>
    </citation>
    <scope>NUCLEOTIDE SEQUENCE [LARGE SCALE GENOMIC DNA]</scope>
    <source>
        <strain evidence="8 9">DSM 22185</strain>
    </source>
</reference>
<comment type="cofactor">
    <cofactor evidence="6">
        <name>[2Fe-2S] cluster</name>
        <dbReference type="ChEBI" id="CHEBI:190135"/>
    </cofactor>
</comment>
<dbReference type="InterPro" id="IPR012675">
    <property type="entry name" value="Beta-grasp_dom_sf"/>
</dbReference>
<dbReference type="Proteomes" id="UP000552045">
    <property type="component" value="Unassembled WGS sequence"/>
</dbReference>
<dbReference type="PRINTS" id="PR00355">
    <property type="entry name" value="ADRENODOXIN"/>
</dbReference>
<evidence type="ECO:0000313" key="8">
    <source>
        <dbReference type="EMBL" id="NYD54864.1"/>
    </source>
</evidence>
<evidence type="ECO:0000256" key="6">
    <source>
        <dbReference type="ARBA" id="ARBA00034078"/>
    </source>
</evidence>
<dbReference type="SUPFAM" id="SSF54292">
    <property type="entry name" value="2Fe-2S ferredoxin-like"/>
    <property type="match status" value="1"/>
</dbReference>
<dbReference type="PANTHER" id="PTHR23426">
    <property type="entry name" value="FERREDOXIN/ADRENODOXIN"/>
    <property type="match status" value="1"/>
</dbReference>
<protein>
    <submittedName>
        <fullName evidence="8">2Fe-2S ferredoxin</fullName>
    </submittedName>
</protein>
<dbReference type="PANTHER" id="PTHR23426:SF65">
    <property type="entry name" value="FERREDOXIN-2, MITOCHONDRIAL"/>
    <property type="match status" value="1"/>
</dbReference>
<dbReference type="GO" id="GO:0046872">
    <property type="term" value="F:metal ion binding"/>
    <property type="evidence" value="ECO:0007669"/>
    <property type="project" value="UniProtKB-KW"/>
</dbReference>
<dbReference type="AlphaFoldDB" id="A0A7Y9JPP8"/>
<evidence type="ECO:0000259" key="7">
    <source>
        <dbReference type="PROSITE" id="PS51085"/>
    </source>
</evidence>
<keyword evidence="4" id="KW-0408">Iron</keyword>
<name>A0A7Y9JPP8_9MICO</name>
<feature type="domain" description="2Fe-2S ferredoxin-type" evidence="7">
    <location>
        <begin position="2"/>
        <end position="105"/>
    </location>
</feature>
<organism evidence="8 9">
    <name type="scientific">Microbacterium pseudoresistens</name>
    <dbReference type="NCBI Taxonomy" id="640634"/>
    <lineage>
        <taxon>Bacteria</taxon>
        <taxon>Bacillati</taxon>
        <taxon>Actinomycetota</taxon>
        <taxon>Actinomycetes</taxon>
        <taxon>Micrococcales</taxon>
        <taxon>Microbacteriaceae</taxon>
        <taxon>Microbacterium</taxon>
    </lineage>
</organism>
<dbReference type="GO" id="GO:0140647">
    <property type="term" value="P:P450-containing electron transport chain"/>
    <property type="evidence" value="ECO:0007669"/>
    <property type="project" value="InterPro"/>
</dbReference>
<sequence length="107" mass="11392">MPKVVYTVSDGDRVVDAAVGESVMSAAVRSGVPGIVGECGGQLSCATCHVWVRDDFRERVGGPGEMELDLLDLGVTDFTDASRLGCQITITDELDGLTVEPRPEAWH</sequence>
<evidence type="ECO:0000256" key="1">
    <source>
        <dbReference type="ARBA" id="ARBA00010914"/>
    </source>
</evidence>
<evidence type="ECO:0000256" key="4">
    <source>
        <dbReference type="ARBA" id="ARBA00023004"/>
    </source>
</evidence>
<evidence type="ECO:0000256" key="3">
    <source>
        <dbReference type="ARBA" id="ARBA00022723"/>
    </source>
</evidence>
<dbReference type="InterPro" id="IPR036010">
    <property type="entry name" value="2Fe-2S_ferredoxin-like_sf"/>
</dbReference>
<gene>
    <name evidence="8" type="ORF">BKA02_001919</name>
</gene>
<dbReference type="PROSITE" id="PS51085">
    <property type="entry name" value="2FE2S_FER_2"/>
    <property type="match status" value="1"/>
</dbReference>
<dbReference type="InterPro" id="IPR018298">
    <property type="entry name" value="Adrenodoxin_Fe-S_BS"/>
</dbReference>
<keyword evidence="2" id="KW-0001">2Fe-2S</keyword>
<dbReference type="Gene3D" id="3.10.20.30">
    <property type="match status" value="1"/>
</dbReference>
<comment type="caution">
    <text evidence="8">The sequence shown here is derived from an EMBL/GenBank/DDBJ whole genome shotgun (WGS) entry which is preliminary data.</text>
</comment>
<dbReference type="PROSITE" id="PS00814">
    <property type="entry name" value="ADX"/>
    <property type="match status" value="1"/>
</dbReference>
<dbReference type="GO" id="GO:0009055">
    <property type="term" value="F:electron transfer activity"/>
    <property type="evidence" value="ECO:0007669"/>
    <property type="project" value="TreeGrafter"/>
</dbReference>
<evidence type="ECO:0000256" key="5">
    <source>
        <dbReference type="ARBA" id="ARBA00023014"/>
    </source>
</evidence>
<dbReference type="InterPro" id="IPR001055">
    <property type="entry name" value="Adrenodoxin-like"/>
</dbReference>
<dbReference type="GO" id="GO:0051537">
    <property type="term" value="F:2 iron, 2 sulfur cluster binding"/>
    <property type="evidence" value="ECO:0007669"/>
    <property type="project" value="UniProtKB-KW"/>
</dbReference>
<accession>A0A7Y9JPP8</accession>
<evidence type="ECO:0000313" key="9">
    <source>
        <dbReference type="Proteomes" id="UP000552045"/>
    </source>
</evidence>
<keyword evidence="3" id="KW-0479">Metal-binding</keyword>
<dbReference type="RefSeq" id="WP_345475483.1">
    <property type="nucleotide sequence ID" value="NZ_BAABLC010000002.1"/>
</dbReference>
<dbReference type="Pfam" id="PF00111">
    <property type="entry name" value="Fer2"/>
    <property type="match status" value="1"/>
</dbReference>
<evidence type="ECO:0000256" key="2">
    <source>
        <dbReference type="ARBA" id="ARBA00022714"/>
    </source>
</evidence>
<keyword evidence="9" id="KW-1185">Reference proteome</keyword>
<keyword evidence="5" id="KW-0411">Iron-sulfur</keyword>
<dbReference type="EMBL" id="JACCBH010000001">
    <property type="protein sequence ID" value="NYD54864.1"/>
    <property type="molecule type" value="Genomic_DNA"/>
</dbReference>